<protein>
    <recommendedName>
        <fullName evidence="4">Zn(2)-C6 fungal-type domain-containing protein</fullName>
    </recommendedName>
</protein>
<dbReference type="Proteomes" id="UP000777438">
    <property type="component" value="Unassembled WGS sequence"/>
</dbReference>
<evidence type="ECO:0000259" key="4">
    <source>
        <dbReference type="PROSITE" id="PS50048"/>
    </source>
</evidence>
<dbReference type="GO" id="GO:0008270">
    <property type="term" value="F:zinc ion binding"/>
    <property type="evidence" value="ECO:0007669"/>
    <property type="project" value="InterPro"/>
</dbReference>
<dbReference type="OrthoDB" id="10067394at2759"/>
<feature type="compositionally biased region" description="Polar residues" evidence="3">
    <location>
        <begin position="154"/>
        <end position="163"/>
    </location>
</feature>
<dbReference type="CDD" id="cd00067">
    <property type="entry name" value="GAL4"/>
    <property type="match status" value="1"/>
</dbReference>
<dbReference type="PANTHER" id="PTHR47431:SF1">
    <property type="entry name" value="ZN(II)2CYS6 TRANSCRIPTION FACTOR (EUROFUNG)"/>
    <property type="match status" value="1"/>
</dbReference>
<comment type="caution">
    <text evidence="5">The sequence shown here is derived from an EMBL/GenBank/DDBJ whole genome shotgun (WGS) entry which is preliminary data.</text>
</comment>
<dbReference type="InterPro" id="IPR036864">
    <property type="entry name" value="Zn2-C6_fun-type_DNA-bd_sf"/>
</dbReference>
<dbReference type="AlphaFoldDB" id="A0A9P8WIX6"/>
<evidence type="ECO:0000256" key="2">
    <source>
        <dbReference type="ARBA" id="ARBA00023242"/>
    </source>
</evidence>
<dbReference type="PANTHER" id="PTHR47431">
    <property type="entry name" value="ZN(II)2CYS6 TRANSCRIPTION FACTOR (EUROFUNG)-RELATED"/>
    <property type="match status" value="1"/>
</dbReference>
<dbReference type="EMBL" id="JAGPYM010000001">
    <property type="protein sequence ID" value="KAH6900326.1"/>
    <property type="molecule type" value="Genomic_DNA"/>
</dbReference>
<dbReference type="GO" id="GO:0003677">
    <property type="term" value="F:DNA binding"/>
    <property type="evidence" value="ECO:0007669"/>
    <property type="project" value="InterPro"/>
</dbReference>
<feature type="compositionally biased region" description="Basic and acidic residues" evidence="3">
    <location>
        <begin position="141"/>
        <end position="153"/>
    </location>
</feature>
<dbReference type="PROSITE" id="PS00463">
    <property type="entry name" value="ZN2_CY6_FUNGAL_1"/>
    <property type="match status" value="1"/>
</dbReference>
<feature type="region of interest" description="Disordered" evidence="3">
    <location>
        <begin position="137"/>
        <end position="170"/>
    </location>
</feature>
<dbReference type="Gene3D" id="4.10.240.10">
    <property type="entry name" value="Zn(2)-C6 fungal-type DNA-binding domain"/>
    <property type="match status" value="1"/>
</dbReference>
<accession>A0A9P8WIX6</accession>
<dbReference type="Pfam" id="PF00172">
    <property type="entry name" value="Zn_clus"/>
    <property type="match status" value="1"/>
</dbReference>
<keyword evidence="6" id="KW-1185">Reference proteome</keyword>
<evidence type="ECO:0000256" key="1">
    <source>
        <dbReference type="ARBA" id="ARBA00022723"/>
    </source>
</evidence>
<dbReference type="SUPFAM" id="SSF57701">
    <property type="entry name" value="Zn2/Cys6 DNA-binding domain"/>
    <property type="match status" value="1"/>
</dbReference>
<feature type="domain" description="Zn(2)-C6 fungal-type" evidence="4">
    <location>
        <begin position="99"/>
        <end position="129"/>
    </location>
</feature>
<proteinExistence type="predicted"/>
<feature type="compositionally biased region" description="Basic and acidic residues" evidence="3">
    <location>
        <begin position="641"/>
        <end position="659"/>
    </location>
</feature>
<evidence type="ECO:0000313" key="5">
    <source>
        <dbReference type="EMBL" id="KAH6900326.1"/>
    </source>
</evidence>
<sequence length="666" mass="74313">MAIQNNPGLADHGLYRACRCFPVWPESNGYQLGEILMLVERYVHATWPIHPSLTRSNFRPYIFMAQPVVQQDPSPSLPKSGLQRAGAPRSRAAVRASLACVPCRSKHTKCDGTQPVCVRCELEGKACFYAKSRRGTRLPKKQNESTDESRNDQPSDNSASPDSTGLEPTVNVTKAFPGGWRIGPELQPIQCMKYLVDQYYLYFHDSHPWLPPKTIMSSLIQTRPDEFGFTMAMIAYIGSIYISNMDTNPLREKAFRMASGPLNNSVWDVQALLSISIAACGEGQIGLCGTYFDKALQIALELGLQSKDFSEAEDDRILAESYRRTYWALYLHGSLRTVREHLGHFQLFSTTVTTELPCEEWEYQTGQIPTAVTLQDYERNPCARNYSSWAYLVGLIRISGTSVVPILNVGSEASLEAIDRANHRVETWFQQLPHWKQQLVDPSGAVDMILYHALGIAFGLQIRIQLHLCGIGVGFRVSDLVRDRPVLQFPSPPPSATMRSQPWLHGSTALSASLGLVGLFRFRLPPEKFSPSCTLGIERAVMPMLDAYMDRGQSIRLLREKIVLLASVLRKAGEFWPIAKGVSKEIFGALEKVDQSLGGQPTDEHVEYEHMIDRLALEGTGEGEFLCVSQALLTGQTEEMTGARDHEESRRGGGVKIEEDGSWNVL</sequence>
<evidence type="ECO:0000256" key="3">
    <source>
        <dbReference type="SAM" id="MobiDB-lite"/>
    </source>
</evidence>
<dbReference type="Pfam" id="PF04082">
    <property type="entry name" value="Fungal_trans"/>
    <property type="match status" value="1"/>
</dbReference>
<keyword evidence="2" id="KW-0539">Nucleus</keyword>
<dbReference type="InterPro" id="IPR007219">
    <property type="entry name" value="XnlR_reg_dom"/>
</dbReference>
<name>A0A9P8WIX6_9HYPO</name>
<dbReference type="GO" id="GO:0000981">
    <property type="term" value="F:DNA-binding transcription factor activity, RNA polymerase II-specific"/>
    <property type="evidence" value="ECO:0007669"/>
    <property type="project" value="InterPro"/>
</dbReference>
<organism evidence="5 6">
    <name type="scientific">Thelonectria olida</name>
    <dbReference type="NCBI Taxonomy" id="1576542"/>
    <lineage>
        <taxon>Eukaryota</taxon>
        <taxon>Fungi</taxon>
        <taxon>Dikarya</taxon>
        <taxon>Ascomycota</taxon>
        <taxon>Pezizomycotina</taxon>
        <taxon>Sordariomycetes</taxon>
        <taxon>Hypocreomycetidae</taxon>
        <taxon>Hypocreales</taxon>
        <taxon>Nectriaceae</taxon>
        <taxon>Thelonectria</taxon>
    </lineage>
</organism>
<keyword evidence="1" id="KW-0479">Metal-binding</keyword>
<feature type="region of interest" description="Disordered" evidence="3">
    <location>
        <begin position="638"/>
        <end position="666"/>
    </location>
</feature>
<dbReference type="CDD" id="cd12148">
    <property type="entry name" value="fungal_TF_MHR"/>
    <property type="match status" value="1"/>
</dbReference>
<reference evidence="5 6" key="1">
    <citation type="journal article" date="2021" name="Nat. Commun.">
        <title>Genetic determinants of endophytism in the Arabidopsis root mycobiome.</title>
        <authorList>
            <person name="Mesny F."/>
            <person name="Miyauchi S."/>
            <person name="Thiergart T."/>
            <person name="Pickel B."/>
            <person name="Atanasova L."/>
            <person name="Karlsson M."/>
            <person name="Huettel B."/>
            <person name="Barry K.W."/>
            <person name="Haridas S."/>
            <person name="Chen C."/>
            <person name="Bauer D."/>
            <person name="Andreopoulos W."/>
            <person name="Pangilinan J."/>
            <person name="LaButti K."/>
            <person name="Riley R."/>
            <person name="Lipzen A."/>
            <person name="Clum A."/>
            <person name="Drula E."/>
            <person name="Henrissat B."/>
            <person name="Kohler A."/>
            <person name="Grigoriev I.V."/>
            <person name="Martin F.M."/>
            <person name="Hacquard S."/>
        </authorList>
    </citation>
    <scope>NUCLEOTIDE SEQUENCE [LARGE SCALE GENOMIC DNA]</scope>
    <source>
        <strain evidence="5 6">MPI-CAGE-CH-0241</strain>
    </source>
</reference>
<dbReference type="PROSITE" id="PS50048">
    <property type="entry name" value="ZN2_CY6_FUNGAL_2"/>
    <property type="match status" value="1"/>
</dbReference>
<dbReference type="InterPro" id="IPR001138">
    <property type="entry name" value="Zn2Cys6_DnaBD"/>
</dbReference>
<dbReference type="GO" id="GO:0006351">
    <property type="term" value="P:DNA-templated transcription"/>
    <property type="evidence" value="ECO:0007669"/>
    <property type="project" value="InterPro"/>
</dbReference>
<evidence type="ECO:0000313" key="6">
    <source>
        <dbReference type="Proteomes" id="UP000777438"/>
    </source>
</evidence>
<dbReference type="SMART" id="SM00066">
    <property type="entry name" value="GAL4"/>
    <property type="match status" value="1"/>
</dbReference>
<gene>
    <name evidence="5" type="ORF">B0T10DRAFT_554861</name>
</gene>